<dbReference type="RefSeq" id="WP_302715404.1">
    <property type="nucleotide sequence ID" value="NZ_JAULRT010000062.1"/>
</dbReference>
<dbReference type="PANTHER" id="PTHR21600">
    <property type="entry name" value="MITOCHONDRIAL RNA PSEUDOURIDINE SYNTHASE"/>
    <property type="match status" value="1"/>
</dbReference>
<dbReference type="PROSITE" id="PS01129">
    <property type="entry name" value="PSI_RLU"/>
    <property type="match status" value="1"/>
</dbReference>
<dbReference type="InterPro" id="IPR006224">
    <property type="entry name" value="PsdUridine_synth_RluA-like_CS"/>
</dbReference>
<dbReference type="InterPro" id="IPR050188">
    <property type="entry name" value="RluA_PseudoU_synthase"/>
</dbReference>
<reference evidence="3" key="1">
    <citation type="submission" date="2023-07" db="EMBL/GenBank/DDBJ databases">
        <title>Gilvimarinus algae sp. nov., isolated from the surface of Kelp.</title>
        <authorList>
            <person name="Sun Y.Y."/>
            <person name="Gong Y."/>
            <person name="Du Z.J."/>
        </authorList>
    </citation>
    <scope>NUCLEOTIDE SEQUENCE</scope>
    <source>
        <strain evidence="3">SDUM040014</strain>
    </source>
</reference>
<dbReference type="Proteomes" id="UP001168380">
    <property type="component" value="Unassembled WGS sequence"/>
</dbReference>
<evidence type="ECO:0000259" key="2">
    <source>
        <dbReference type="Pfam" id="PF00849"/>
    </source>
</evidence>
<dbReference type="EMBL" id="JAULRT010000062">
    <property type="protein sequence ID" value="MDO3384118.1"/>
    <property type="molecule type" value="Genomic_DNA"/>
</dbReference>
<evidence type="ECO:0000256" key="1">
    <source>
        <dbReference type="ARBA" id="ARBA00010876"/>
    </source>
</evidence>
<protein>
    <submittedName>
        <fullName evidence="3">Pseudouridine synthase</fullName>
    </submittedName>
</protein>
<dbReference type="InterPro" id="IPR006145">
    <property type="entry name" value="PsdUridine_synth_RsuA/RluA"/>
</dbReference>
<dbReference type="SUPFAM" id="SSF55120">
    <property type="entry name" value="Pseudouridine synthase"/>
    <property type="match status" value="1"/>
</dbReference>
<dbReference type="Gene3D" id="3.30.2350.10">
    <property type="entry name" value="Pseudouridine synthase"/>
    <property type="match status" value="1"/>
</dbReference>
<organism evidence="3 4">
    <name type="scientific">Gilvimarinus algae</name>
    <dbReference type="NCBI Taxonomy" id="3058037"/>
    <lineage>
        <taxon>Bacteria</taxon>
        <taxon>Pseudomonadati</taxon>
        <taxon>Pseudomonadota</taxon>
        <taxon>Gammaproteobacteria</taxon>
        <taxon>Cellvibrionales</taxon>
        <taxon>Cellvibrionaceae</taxon>
        <taxon>Gilvimarinus</taxon>
    </lineage>
</organism>
<dbReference type="InterPro" id="IPR020103">
    <property type="entry name" value="PsdUridine_synth_cat_dom_sf"/>
</dbReference>
<proteinExistence type="inferred from homology"/>
<sequence length="223" mass="24449">MYKLLWQSDAALVVHKFAGVDFHNHQGEAGLFTAVKCGEGLDSLYPVHRLDKMTSGLVVMAKTAEANRQLCDQFASAQVEKFYLAVSAKKPAKKQGGIIGDMVSARRGAWRLTKTRDNPAKTAFFSTALIPGHRLFMVKPFTGRTHQIRVALKSVGAPILGDTLYGGAPADRAYLHAYELSFTLAGQRERFRALPETGELFDGDAFATALARLDPAALQWPRL</sequence>
<accession>A0ABT8TLZ0</accession>
<gene>
    <name evidence="3" type="ORF">QWI16_18190</name>
</gene>
<comment type="similarity">
    <text evidence="1">Belongs to the pseudouridine synthase RluA family.</text>
</comment>
<dbReference type="Pfam" id="PF00849">
    <property type="entry name" value="PseudoU_synth_2"/>
    <property type="match status" value="1"/>
</dbReference>
<evidence type="ECO:0000313" key="4">
    <source>
        <dbReference type="Proteomes" id="UP001168380"/>
    </source>
</evidence>
<dbReference type="CDD" id="cd02869">
    <property type="entry name" value="PseudoU_synth_RluA_like"/>
    <property type="match status" value="1"/>
</dbReference>
<feature type="domain" description="Pseudouridine synthase RsuA/RluA-like" evidence="2">
    <location>
        <begin position="12"/>
        <end position="153"/>
    </location>
</feature>
<comment type="caution">
    <text evidence="3">The sequence shown here is derived from an EMBL/GenBank/DDBJ whole genome shotgun (WGS) entry which is preliminary data.</text>
</comment>
<evidence type="ECO:0000313" key="3">
    <source>
        <dbReference type="EMBL" id="MDO3384118.1"/>
    </source>
</evidence>
<dbReference type="PANTHER" id="PTHR21600:SF87">
    <property type="entry name" value="RNA PSEUDOURIDYLATE SYNTHASE DOMAIN-CONTAINING PROTEIN 1"/>
    <property type="match status" value="1"/>
</dbReference>
<name>A0ABT8TLZ0_9GAMM</name>
<keyword evidence="4" id="KW-1185">Reference proteome</keyword>